<name>A0A2S6GXI5_9PSEU</name>
<dbReference type="Proteomes" id="UP000239203">
    <property type="component" value="Unassembled WGS sequence"/>
</dbReference>
<keyword evidence="1" id="KW-0472">Membrane</keyword>
<evidence type="ECO:0000313" key="2">
    <source>
        <dbReference type="EMBL" id="PPK69880.1"/>
    </source>
</evidence>
<organism evidence="2 3">
    <name type="scientific">Actinokineospora auranticolor</name>
    <dbReference type="NCBI Taxonomy" id="155976"/>
    <lineage>
        <taxon>Bacteria</taxon>
        <taxon>Bacillati</taxon>
        <taxon>Actinomycetota</taxon>
        <taxon>Actinomycetes</taxon>
        <taxon>Pseudonocardiales</taxon>
        <taxon>Pseudonocardiaceae</taxon>
        <taxon>Actinokineospora</taxon>
    </lineage>
</organism>
<dbReference type="RefSeq" id="WP_104478263.1">
    <property type="nucleotide sequence ID" value="NZ_CP154825.1"/>
</dbReference>
<proteinExistence type="predicted"/>
<keyword evidence="3" id="KW-1185">Reference proteome</keyword>
<keyword evidence="1" id="KW-0812">Transmembrane</keyword>
<protein>
    <submittedName>
        <fullName evidence="2">Uncharacterized protein</fullName>
    </submittedName>
</protein>
<evidence type="ECO:0000313" key="3">
    <source>
        <dbReference type="Proteomes" id="UP000239203"/>
    </source>
</evidence>
<gene>
    <name evidence="2" type="ORF">CLV40_103490</name>
</gene>
<dbReference type="EMBL" id="PTIX01000003">
    <property type="protein sequence ID" value="PPK69880.1"/>
    <property type="molecule type" value="Genomic_DNA"/>
</dbReference>
<comment type="caution">
    <text evidence="2">The sequence shown here is derived from an EMBL/GenBank/DDBJ whole genome shotgun (WGS) entry which is preliminary data.</text>
</comment>
<keyword evidence="1" id="KW-1133">Transmembrane helix</keyword>
<accession>A0A2S6GXI5</accession>
<feature type="transmembrane region" description="Helical" evidence="1">
    <location>
        <begin position="42"/>
        <end position="64"/>
    </location>
</feature>
<reference evidence="2 3" key="1">
    <citation type="submission" date="2018-02" db="EMBL/GenBank/DDBJ databases">
        <title>Genomic Encyclopedia of Archaeal and Bacterial Type Strains, Phase II (KMG-II): from individual species to whole genera.</title>
        <authorList>
            <person name="Goeker M."/>
        </authorList>
    </citation>
    <scope>NUCLEOTIDE SEQUENCE [LARGE SCALE GENOMIC DNA]</scope>
    <source>
        <strain evidence="2 3">YU 961-1</strain>
    </source>
</reference>
<dbReference type="AlphaFoldDB" id="A0A2S6GXI5"/>
<sequence>MTKDEFERFLRETLAHQADLAPRPDRVLAGFACRRARPVQRWLPLVAAVAAVVVLALLVTAPTWTGSQPVPPAHQAPASTEVGWADPQWLPEGMAEVDRSQRVDRAVVTRVWRRGPDSPTAPRISLVISREGAPNVLPERHRTVQSTLVDGVFVEHITGEDTPVEAIRWHGSGQPVYHLLGVGLDKPLATLLKVYRGLRYGPQPELSAASPIGTLPDEYVLETRGVRGSVPDAVEPYVVARLFGSDALEVERRRSPAFTDGVELGLSGRYRAHTAGEHTVEEVSLPVPVGYVYVRYETDLGPLGQERLFQVAMCAEIRGREPRPWIGN</sequence>
<evidence type="ECO:0000256" key="1">
    <source>
        <dbReference type="SAM" id="Phobius"/>
    </source>
</evidence>